<comment type="caution">
    <text evidence="1">The sequence shown here is derived from an EMBL/GenBank/DDBJ whole genome shotgun (WGS) entry which is preliminary data.</text>
</comment>
<dbReference type="Gene3D" id="2.160.20.80">
    <property type="entry name" value="E3 ubiquitin-protein ligase SopA"/>
    <property type="match status" value="1"/>
</dbReference>
<sequence length="211" mass="22603">MDDAAMTPEDLCGATLSHVALDGAVWMGAEIDELDLDSVTLRRVRAGGGTWERCQFTGVDLDGADLAGLTTRDCGLVRTSLNDARLTGSSWLRSRWREVTAEGVQADLLSAHSATWTDVTLTGARLRQADFSDATMLRVRFVECDLTEARFAGLRADRVSFTGCDLAGATGVDSLRGATLAWSDATSVLPSLAQHLGIRLTEDPDGSNARR</sequence>
<dbReference type="PANTHER" id="PTHR14136">
    <property type="entry name" value="BTB_POZ DOMAIN-CONTAINING PROTEIN KCTD9"/>
    <property type="match status" value="1"/>
</dbReference>
<dbReference type="EMBL" id="JAGSHT010000006">
    <property type="protein sequence ID" value="MBZ2195780.1"/>
    <property type="molecule type" value="Genomic_DNA"/>
</dbReference>
<evidence type="ECO:0000313" key="2">
    <source>
        <dbReference type="Proteomes" id="UP000826651"/>
    </source>
</evidence>
<dbReference type="Proteomes" id="UP000826651">
    <property type="component" value="Unassembled WGS sequence"/>
</dbReference>
<dbReference type="PANTHER" id="PTHR14136:SF17">
    <property type="entry name" value="BTB_POZ DOMAIN-CONTAINING PROTEIN KCTD9"/>
    <property type="match status" value="1"/>
</dbReference>
<organism evidence="1 2">
    <name type="scientific">Occultella gossypii</name>
    <dbReference type="NCBI Taxonomy" id="2800820"/>
    <lineage>
        <taxon>Bacteria</taxon>
        <taxon>Bacillati</taxon>
        <taxon>Actinomycetota</taxon>
        <taxon>Actinomycetes</taxon>
        <taxon>Micrococcales</taxon>
        <taxon>Ruaniaceae</taxon>
        <taxon>Occultella</taxon>
    </lineage>
</organism>
<dbReference type="Pfam" id="PF00805">
    <property type="entry name" value="Pentapeptide"/>
    <property type="match status" value="1"/>
</dbReference>
<keyword evidence="2" id="KW-1185">Reference proteome</keyword>
<gene>
    <name evidence="1" type="ORF">KCQ71_06430</name>
</gene>
<reference evidence="1 2" key="1">
    <citation type="submission" date="2021-04" db="EMBL/GenBank/DDBJ databases">
        <title>Ruania sp. nov., isolated from sandy soil of mangrove forest.</title>
        <authorList>
            <person name="Ge X."/>
            <person name="Huang R."/>
            <person name="Liu W."/>
        </authorList>
    </citation>
    <scope>NUCLEOTIDE SEQUENCE [LARGE SCALE GENOMIC DNA]</scope>
    <source>
        <strain evidence="1 2">N2-46</strain>
    </source>
</reference>
<dbReference type="Pfam" id="PF13576">
    <property type="entry name" value="Pentapeptide_3"/>
    <property type="match status" value="1"/>
</dbReference>
<dbReference type="InterPro" id="IPR051082">
    <property type="entry name" value="Pentapeptide-BTB/POZ_domain"/>
</dbReference>
<evidence type="ECO:0000313" key="1">
    <source>
        <dbReference type="EMBL" id="MBZ2195780.1"/>
    </source>
</evidence>
<accession>A0ABS7S612</accession>
<dbReference type="RefSeq" id="WP_223404035.1">
    <property type="nucleotide sequence ID" value="NZ_JAGSHT010000006.1"/>
</dbReference>
<proteinExistence type="predicted"/>
<protein>
    <submittedName>
        <fullName evidence="1">Pentapeptide repeat-containing protein</fullName>
    </submittedName>
</protein>
<dbReference type="SUPFAM" id="SSF141571">
    <property type="entry name" value="Pentapeptide repeat-like"/>
    <property type="match status" value="1"/>
</dbReference>
<dbReference type="InterPro" id="IPR001646">
    <property type="entry name" value="5peptide_repeat"/>
</dbReference>
<name>A0ABS7S612_9MICO</name>